<dbReference type="AlphaFoldDB" id="A0A369UPF6"/>
<comment type="caution">
    <text evidence="2">The sequence shown here is derived from an EMBL/GenBank/DDBJ whole genome shotgun (WGS) entry which is preliminary data.</text>
</comment>
<feature type="compositionally biased region" description="Polar residues" evidence="1">
    <location>
        <begin position="69"/>
        <end position="86"/>
    </location>
</feature>
<dbReference type="Proteomes" id="UP000253782">
    <property type="component" value="Unassembled WGS sequence"/>
</dbReference>
<dbReference type="RefSeq" id="WP_114844977.1">
    <property type="nucleotide sequence ID" value="NZ_JBHSPE010000008.1"/>
</dbReference>
<reference evidence="2 3" key="1">
    <citation type="submission" date="2018-07" db="EMBL/GenBank/DDBJ databases">
        <title>Dyella tabacisoli L4-6T, whole genome shotgun sequence.</title>
        <authorList>
            <person name="Zhou X.-K."/>
            <person name="Li W.-J."/>
            <person name="Duan Y.-Q."/>
        </authorList>
    </citation>
    <scope>NUCLEOTIDE SEQUENCE [LARGE SCALE GENOMIC DNA]</scope>
    <source>
        <strain evidence="2 3">L4-6</strain>
    </source>
</reference>
<name>A0A369UPF6_9GAMM</name>
<protein>
    <submittedName>
        <fullName evidence="2">Uncharacterized protein</fullName>
    </submittedName>
</protein>
<gene>
    <name evidence="2" type="ORF">DVJ77_08085</name>
</gene>
<organism evidence="2 3">
    <name type="scientific">Dyella tabacisoli</name>
    <dbReference type="NCBI Taxonomy" id="2282381"/>
    <lineage>
        <taxon>Bacteria</taxon>
        <taxon>Pseudomonadati</taxon>
        <taxon>Pseudomonadota</taxon>
        <taxon>Gammaproteobacteria</taxon>
        <taxon>Lysobacterales</taxon>
        <taxon>Rhodanobacteraceae</taxon>
        <taxon>Dyella</taxon>
    </lineage>
</organism>
<evidence type="ECO:0000256" key="1">
    <source>
        <dbReference type="SAM" id="MobiDB-lite"/>
    </source>
</evidence>
<sequence>MKLLRDFIRLRTAARLPLFGRRDAVRRSFTITVPEPLLKPEGAHAIDMHWDADSAGGRPVAHWHDHSPSQHALSQTHGHLQLVSSR</sequence>
<dbReference type="OrthoDB" id="5957082at2"/>
<dbReference type="EMBL" id="QQAH01000006">
    <property type="protein sequence ID" value="RDD82357.1"/>
    <property type="molecule type" value="Genomic_DNA"/>
</dbReference>
<accession>A0A369UPF6</accession>
<keyword evidence="3" id="KW-1185">Reference proteome</keyword>
<evidence type="ECO:0000313" key="2">
    <source>
        <dbReference type="EMBL" id="RDD82357.1"/>
    </source>
</evidence>
<evidence type="ECO:0000313" key="3">
    <source>
        <dbReference type="Proteomes" id="UP000253782"/>
    </source>
</evidence>
<feature type="region of interest" description="Disordered" evidence="1">
    <location>
        <begin position="57"/>
        <end position="86"/>
    </location>
</feature>
<proteinExistence type="predicted"/>